<comment type="caution">
    <text evidence="1">The sequence shown here is derived from an EMBL/GenBank/DDBJ whole genome shotgun (WGS) entry which is preliminary data.</text>
</comment>
<proteinExistence type="predicted"/>
<dbReference type="RefSeq" id="WP_107933054.1">
    <property type="nucleotide sequence ID" value="NZ_PZZN01000003.1"/>
</dbReference>
<sequence length="202" mass="20916">MAILGDRSGIALTEFALALPIFVGLTMVGMETVNLAYASQKVGDVATLTTDQIARIRIGISEGDITESLNGIKDIGSTMGFAANGRIIVSSVQPVLDSAGTVTNQRIRWQRCSGALAVASSYGAAGASLGVAGIGPSGRKIAAGPNDEVIFVEVVYAYQPLISNSFLGARTLRSITGMTVRERKVNDVQSTGTASPCTQFSA</sequence>
<evidence type="ECO:0008006" key="3">
    <source>
        <dbReference type="Google" id="ProtNLM"/>
    </source>
</evidence>
<dbReference type="EMBL" id="PZZN01000003">
    <property type="protein sequence ID" value="PTM44454.1"/>
    <property type="molecule type" value="Genomic_DNA"/>
</dbReference>
<reference evidence="1 2" key="1">
    <citation type="submission" date="2018-04" db="EMBL/GenBank/DDBJ databases">
        <title>Genomic Encyclopedia of Type Strains, Phase III (KMG-III): the genomes of soil and plant-associated and newly described type strains.</title>
        <authorList>
            <person name="Whitman W."/>
        </authorList>
    </citation>
    <scope>NUCLEOTIDE SEQUENCE [LARGE SCALE GENOMIC DNA]</scope>
    <source>
        <strain evidence="1 2">NW12</strain>
    </source>
</reference>
<dbReference type="Proteomes" id="UP000240996">
    <property type="component" value="Unassembled WGS sequence"/>
</dbReference>
<protein>
    <recommendedName>
        <fullName evidence="3">TadE-like protein</fullName>
    </recommendedName>
</protein>
<gene>
    <name evidence="1" type="ORF">C8J24_2658</name>
</gene>
<accession>A0A2T4YM18</accession>
<organism evidence="1 2">
    <name type="scientific">Sphingomonas aerolata</name>
    <dbReference type="NCBI Taxonomy" id="185951"/>
    <lineage>
        <taxon>Bacteria</taxon>
        <taxon>Pseudomonadati</taxon>
        <taxon>Pseudomonadota</taxon>
        <taxon>Alphaproteobacteria</taxon>
        <taxon>Sphingomonadales</taxon>
        <taxon>Sphingomonadaceae</taxon>
        <taxon>Sphingomonas</taxon>
    </lineage>
</organism>
<name>A0A2T4YM18_9SPHN</name>
<evidence type="ECO:0000313" key="1">
    <source>
        <dbReference type="EMBL" id="PTM44454.1"/>
    </source>
</evidence>
<evidence type="ECO:0000313" key="2">
    <source>
        <dbReference type="Proteomes" id="UP000240996"/>
    </source>
</evidence>
<keyword evidence="2" id="KW-1185">Reference proteome</keyword>
<dbReference type="AlphaFoldDB" id="A0A2T4YM18"/>